<dbReference type="RefSeq" id="WP_008522321.1">
    <property type="nucleotide sequence ID" value="NZ_CM001376.1"/>
</dbReference>
<evidence type="ECO:0000313" key="3">
    <source>
        <dbReference type="EMBL" id="EHM12505.1"/>
    </source>
</evidence>
<accession>H0ULP0</accession>
<feature type="transmembrane region" description="Helical" evidence="1">
    <location>
        <begin position="41"/>
        <end position="62"/>
    </location>
</feature>
<evidence type="ECO:0000313" key="4">
    <source>
        <dbReference type="Proteomes" id="UP000003806"/>
    </source>
</evidence>
<dbReference type="Proteomes" id="UP000003806">
    <property type="component" value="Chromosome"/>
</dbReference>
<dbReference type="Pfam" id="PF02698">
    <property type="entry name" value="DUF218"/>
    <property type="match status" value="1"/>
</dbReference>
<sequence length="241" mass="26562">MSFPCAGQEFLSSALLFAASPLGLLLWGTALWLLLGRRKRWLAAGLLVFLAACTPLGGKWALRAVESLCSPRSDQKPASVLVLSGGAVFDGVRFTASPASVRRLRFALQQTNGGPILLSGIESPLLLSWLSERKDLREVLIERSSRTTEENFRFSAPILRKMSGPTALVTDKFHMARAALWARFYAPDVQFVFAPVPSYAPPVRLPFDLLPSSKGLDYTTMALREALALLRDRLFIAFHRS</sequence>
<dbReference type="CDD" id="cd06259">
    <property type="entry name" value="YdcF-like"/>
    <property type="match status" value="1"/>
</dbReference>
<evidence type="ECO:0000256" key="1">
    <source>
        <dbReference type="SAM" id="Phobius"/>
    </source>
</evidence>
<proteinExistence type="predicted"/>
<protein>
    <recommendedName>
        <fullName evidence="2">DUF218 domain-containing protein</fullName>
    </recommendedName>
</protein>
<feature type="domain" description="DUF218" evidence="2">
    <location>
        <begin position="80"/>
        <end position="227"/>
    </location>
</feature>
<dbReference type="InterPro" id="IPR014729">
    <property type="entry name" value="Rossmann-like_a/b/a_fold"/>
</dbReference>
<name>H0ULP0_9BACT</name>
<dbReference type="OrthoDB" id="4977at2"/>
<dbReference type="HOGENOM" id="CLU_053514_1_1_0"/>
<dbReference type="Gene3D" id="3.40.50.620">
    <property type="entry name" value="HUPs"/>
    <property type="match status" value="1"/>
</dbReference>
<dbReference type="EMBL" id="CM001376">
    <property type="protein sequence ID" value="EHM12505.1"/>
    <property type="molecule type" value="Genomic_DNA"/>
</dbReference>
<dbReference type="STRING" id="885272.JonanDRAFT_0070"/>
<feature type="transmembrane region" description="Helical" evidence="1">
    <location>
        <begin position="12"/>
        <end position="34"/>
    </location>
</feature>
<organism evidence="3 4">
    <name type="scientific">Jonquetella anthropi DSM 22815</name>
    <dbReference type="NCBI Taxonomy" id="885272"/>
    <lineage>
        <taxon>Bacteria</taxon>
        <taxon>Thermotogati</taxon>
        <taxon>Synergistota</taxon>
        <taxon>Synergistia</taxon>
        <taxon>Synergistales</taxon>
        <taxon>Dethiosulfovibrionaceae</taxon>
        <taxon>Jonquetella</taxon>
    </lineage>
</organism>
<keyword evidence="1" id="KW-1133">Transmembrane helix</keyword>
<keyword evidence="4" id="KW-1185">Reference proteome</keyword>
<dbReference type="AlphaFoldDB" id="H0ULP0"/>
<dbReference type="InterPro" id="IPR003848">
    <property type="entry name" value="DUF218"/>
</dbReference>
<keyword evidence="1" id="KW-0812">Transmembrane</keyword>
<evidence type="ECO:0000259" key="2">
    <source>
        <dbReference type="Pfam" id="PF02698"/>
    </source>
</evidence>
<gene>
    <name evidence="3" type="ORF">JonanDRAFT_0070</name>
</gene>
<keyword evidence="1" id="KW-0472">Membrane</keyword>
<reference evidence="3 4" key="1">
    <citation type="submission" date="2011-11" db="EMBL/GenBank/DDBJ databases">
        <title>The Noncontiguous Finished genome of Jonquetella anthropi DSM 22815.</title>
        <authorList>
            <consortium name="US DOE Joint Genome Institute (JGI-PGF)"/>
            <person name="Lucas S."/>
            <person name="Copeland A."/>
            <person name="Lapidus A."/>
            <person name="Glavina del Rio T."/>
            <person name="Dalin E."/>
            <person name="Tice H."/>
            <person name="Bruce D."/>
            <person name="Goodwin L."/>
            <person name="Pitluck S."/>
            <person name="Peters L."/>
            <person name="Mikhailova N."/>
            <person name="Held B."/>
            <person name="Kyrpides N."/>
            <person name="Mavromatis K."/>
            <person name="Ivanova N."/>
            <person name="Markowitz V."/>
            <person name="Cheng J.-F."/>
            <person name="Hugenholtz P."/>
            <person name="Woyke T."/>
            <person name="Wu D."/>
            <person name="Gronow S."/>
            <person name="Wellnitz S."/>
            <person name="Brambilla E."/>
            <person name="Klenk H.-P."/>
            <person name="Eisen J.A."/>
        </authorList>
    </citation>
    <scope>NUCLEOTIDE SEQUENCE [LARGE SCALE GENOMIC DNA]</scope>
    <source>
        <strain evidence="3 4">DSM 22815</strain>
    </source>
</reference>